<evidence type="ECO:0000259" key="2">
    <source>
        <dbReference type="Pfam" id="PF21741"/>
    </source>
</evidence>
<dbReference type="RefSeq" id="WP_018858219.1">
    <property type="nucleotide sequence ID" value="NZ_JBBNAS010000348.1"/>
</dbReference>
<evidence type="ECO:0000256" key="1">
    <source>
        <dbReference type="SAM" id="Phobius"/>
    </source>
</evidence>
<reference evidence="3 4" key="1">
    <citation type="submission" date="2015-11" db="EMBL/GenBank/DDBJ databases">
        <title>Draft Genome Sequence of the Strain BR 10423 (Rhizobium sp.) isolated from nodules of Mimosa pudica.</title>
        <authorList>
            <person name="Barauna A.C."/>
            <person name="Zilli J.E."/>
            <person name="Simoes-Araujo J.L."/>
            <person name="Reis V.M."/>
            <person name="James E.K."/>
            <person name="Reis F.B.Jr."/>
            <person name="Rouws L.F."/>
            <person name="Passos S.R."/>
            <person name="Gois S.R."/>
        </authorList>
    </citation>
    <scope>NUCLEOTIDE SEQUENCE [LARGE SCALE GENOMIC DNA]</scope>
    <source>
        <strain evidence="3 4">BR10423</strain>
    </source>
</reference>
<proteinExistence type="predicted"/>
<dbReference type="Pfam" id="PF21741">
    <property type="entry name" value="DUF6867"/>
    <property type="match status" value="1"/>
</dbReference>
<name>A0A109J141_9HYPH</name>
<keyword evidence="1" id="KW-0472">Membrane</keyword>
<feature type="transmembrane region" description="Helical" evidence="1">
    <location>
        <begin position="41"/>
        <end position="59"/>
    </location>
</feature>
<keyword evidence="1" id="KW-0812">Transmembrane</keyword>
<feature type="domain" description="DUF6867" evidence="2">
    <location>
        <begin position="16"/>
        <end position="116"/>
    </location>
</feature>
<comment type="caution">
    <text evidence="3">The sequence shown here is derived from an EMBL/GenBank/DDBJ whole genome shotgun (WGS) entry which is preliminary data.</text>
</comment>
<accession>A0A109J141</accession>
<dbReference type="InterPro" id="IPR049201">
    <property type="entry name" value="DUF6867"/>
</dbReference>
<evidence type="ECO:0000313" key="4">
    <source>
        <dbReference type="Proteomes" id="UP000068164"/>
    </source>
</evidence>
<sequence length="117" mass="13553">MQGLFFESDTGVRSAIRLVVVLIGFWTAWRAGRAAAESWSNYPLVIAYTVLLAGAMQFLHHALFDGPVLSLFYYVIDLVLLLIFSTAGYRYRRTNQMVNNYYWLYEKTSPFSWKAKH</sequence>
<dbReference type="OrthoDB" id="9806174at2"/>
<keyword evidence="1" id="KW-1133">Transmembrane helix</keyword>
<protein>
    <recommendedName>
        <fullName evidence="2">DUF6867 domain-containing protein</fullName>
    </recommendedName>
</protein>
<keyword evidence="4" id="KW-1185">Reference proteome</keyword>
<dbReference type="Proteomes" id="UP000068164">
    <property type="component" value="Unassembled WGS sequence"/>
</dbReference>
<organism evidence="3 4">
    <name type="scientific">Rhizobium altiplani</name>
    <dbReference type="NCBI Taxonomy" id="1864509"/>
    <lineage>
        <taxon>Bacteria</taxon>
        <taxon>Pseudomonadati</taxon>
        <taxon>Pseudomonadota</taxon>
        <taxon>Alphaproteobacteria</taxon>
        <taxon>Hyphomicrobiales</taxon>
        <taxon>Rhizobiaceae</taxon>
        <taxon>Rhizobium/Agrobacterium group</taxon>
        <taxon>Rhizobium</taxon>
    </lineage>
</organism>
<evidence type="ECO:0000313" key="3">
    <source>
        <dbReference type="EMBL" id="KWV40410.1"/>
    </source>
</evidence>
<dbReference type="EMBL" id="LNCD01000148">
    <property type="protein sequence ID" value="KWV40410.1"/>
    <property type="molecule type" value="Genomic_DNA"/>
</dbReference>
<gene>
    <name evidence="3" type="ORF">AS026_26165</name>
</gene>
<feature type="transmembrane region" description="Helical" evidence="1">
    <location>
        <begin position="71"/>
        <end position="89"/>
    </location>
</feature>
<feature type="transmembrane region" description="Helical" evidence="1">
    <location>
        <begin position="12"/>
        <end position="29"/>
    </location>
</feature>
<dbReference type="AlphaFoldDB" id="A0A109J141"/>